<dbReference type="EMBL" id="CP034161">
    <property type="protein sequence ID" value="AZI39425.1"/>
    <property type="molecule type" value="Genomic_DNA"/>
</dbReference>
<protein>
    <submittedName>
        <fullName evidence="7">Efflux RND transporter periplasmic adaptor subunit</fullName>
    </submittedName>
</protein>
<sequence>MMEKKKLTFKKVISIILGLVFVLAVVFGIGYLIKSNSKENEVFLTRKPVIKNLDDKVMATGKIEPREEIEIKPNISGIIQSISVKEGDKVEAGQLLATIRIVPNVTDVNNATMQINNSQIQLANAKINVDNQQKQFAMQEKLYKQGVISKQEYIAAQQQLQTTLQQQKLASQQLNAAQKQLQIVRTGATPELQSMATTQIRAKAAGTVLEIPVKVGGQVIEANSFNPGTTICSIADLNSLIFKGKIDEAQAGKLKEGMDMNVVIGALQNKSFPGKVTLIAPKGTEESGTIKFNVEGNVTNPKGEYIRAGFSANGEVLLSSQKNALLLDESLIQYDKGNNKSFVEVKQPNGSFKKTYVKLGASDGINVQILSGIDKNADVKVWNPSDKDKEELKEKSKK</sequence>
<keyword evidence="3" id="KW-0472">Membrane</keyword>
<evidence type="ECO:0000313" key="6">
    <source>
        <dbReference type="EMBL" id="AZI39425.1"/>
    </source>
</evidence>
<reference evidence="9" key="3">
    <citation type="submission" date="2018-11" db="EMBL/GenBank/DDBJ databases">
        <title>Proposal to divide the Flavobacteriaceae and reorganize its genera based on Amino Acid Identity values calculated from whole genome sequences.</title>
        <authorList>
            <person name="Nicholson A.C."/>
            <person name="Gulvik C.A."/>
            <person name="Whitney A.M."/>
            <person name="Humrighouse B.W."/>
            <person name="Bell M."/>
            <person name="Holmes B."/>
            <person name="Steigerwalt A.B."/>
            <person name="Villarma A."/>
            <person name="Sheth M."/>
            <person name="Batra D."/>
            <person name="Pryor J."/>
            <person name="Bernardet J.-F."/>
            <person name="Hugo C."/>
            <person name="Kampfer P."/>
            <person name="Newman J.D."/>
            <person name="McQuiston J.R."/>
        </authorList>
    </citation>
    <scope>NUCLEOTIDE SEQUENCE [LARGE SCALE GENOMIC DNA]</scope>
    <source>
        <strain evidence="9">F5649</strain>
    </source>
</reference>
<evidence type="ECO:0000313" key="8">
    <source>
        <dbReference type="Proteomes" id="UP000272316"/>
    </source>
</evidence>
<dbReference type="PANTHER" id="PTHR30469">
    <property type="entry name" value="MULTIDRUG RESISTANCE PROTEIN MDTA"/>
    <property type="match status" value="1"/>
</dbReference>
<feature type="transmembrane region" description="Helical" evidence="3">
    <location>
        <begin position="12"/>
        <end position="33"/>
    </location>
</feature>
<dbReference type="NCBIfam" id="TIGR01730">
    <property type="entry name" value="RND_mfp"/>
    <property type="match status" value="1"/>
</dbReference>
<reference evidence="7" key="1">
    <citation type="submission" date="2018-11" db="EMBL/GenBank/DDBJ databases">
        <title>Proposal to divide the Flavobacteriaceae and reorganize its genera based on Amino Acid Identity values calculated from whole genome sequences.</title>
        <authorList>
            <person name="Nicholson A.C."/>
            <person name="Gulvik C.A."/>
            <person name="Whitney A.M."/>
            <person name="Humrighouse B.W."/>
            <person name="Bell M."/>
            <person name="Holmes B."/>
            <person name="Steigerwalt A."/>
            <person name="Villarma A."/>
            <person name="Sheth M."/>
            <person name="Batra D."/>
            <person name="Pryor J."/>
            <person name="Bernardet J.-F."/>
            <person name="Hugo C."/>
            <person name="Kampfer P."/>
            <person name="Newman J."/>
            <person name="Mcquiston J.R."/>
        </authorList>
    </citation>
    <scope>NUCLEOTIDE SEQUENCE [LARGE SCALE GENOMIC DNA]</scope>
    <source>
        <strain evidence="6">F5649</strain>
        <strain evidence="7">H6466</strain>
    </source>
</reference>
<dbReference type="Proteomes" id="UP000281810">
    <property type="component" value="Chromosome"/>
</dbReference>
<keyword evidence="3" id="KW-1133">Transmembrane helix</keyword>
<evidence type="ECO:0000256" key="2">
    <source>
        <dbReference type="SAM" id="Coils"/>
    </source>
</evidence>
<evidence type="ECO:0000313" key="7">
    <source>
        <dbReference type="EMBL" id="AZI56368.1"/>
    </source>
</evidence>
<dbReference type="EMBL" id="CP034160">
    <property type="protein sequence ID" value="AZI56368.1"/>
    <property type="molecule type" value="Genomic_DNA"/>
</dbReference>
<reference evidence="8" key="2">
    <citation type="submission" date="2018-11" db="EMBL/GenBank/DDBJ databases">
        <title>Proposal to divide the Flavobacteriaceae and reorganize its genera based on Amino Acid Identity values calculated from whole genome sequences.</title>
        <authorList>
            <person name="Nicholson A.C."/>
            <person name="Gulvik C.A."/>
            <person name="Whitney A.M."/>
            <person name="Sheth M."/>
            <person name="Batra D."/>
            <person name="Pryor J."/>
            <person name="Bernardet J.-F."/>
            <person name="Hugo C."/>
            <person name="Kampfer P."/>
            <person name="Newman J.D."/>
            <person name="McQuiston J.R."/>
        </authorList>
    </citation>
    <scope>NUCLEOTIDE SEQUENCE [LARGE SCALE GENOMIC DNA]</scope>
    <source>
        <strain evidence="8">H6466</strain>
    </source>
</reference>
<evidence type="ECO:0000256" key="3">
    <source>
        <dbReference type="SAM" id="Phobius"/>
    </source>
</evidence>
<dbReference type="OrthoDB" id="9809068at2"/>
<evidence type="ECO:0000259" key="5">
    <source>
        <dbReference type="Pfam" id="PF25954"/>
    </source>
</evidence>
<dbReference type="GO" id="GO:1990281">
    <property type="term" value="C:efflux pump complex"/>
    <property type="evidence" value="ECO:0007669"/>
    <property type="project" value="TreeGrafter"/>
</dbReference>
<evidence type="ECO:0000313" key="9">
    <source>
        <dbReference type="Proteomes" id="UP000281810"/>
    </source>
</evidence>
<accession>A0A3G8ZGL8</accession>
<keyword evidence="2" id="KW-0175">Coiled coil</keyword>
<dbReference type="Gene3D" id="2.40.420.20">
    <property type="match status" value="1"/>
</dbReference>
<dbReference type="AlphaFoldDB" id="A0A3G8ZGL8"/>
<evidence type="ECO:0000259" key="4">
    <source>
        <dbReference type="Pfam" id="PF25917"/>
    </source>
</evidence>
<feature type="domain" description="Multidrug resistance protein MdtA-like barrel-sandwich hybrid" evidence="4">
    <location>
        <begin position="68"/>
        <end position="223"/>
    </location>
</feature>
<keyword evidence="3" id="KW-0812">Transmembrane</keyword>
<organism evidence="7 8">
    <name type="scientific">Epilithonimonas vandammei</name>
    <dbReference type="NCBI Taxonomy" id="2487072"/>
    <lineage>
        <taxon>Bacteria</taxon>
        <taxon>Pseudomonadati</taxon>
        <taxon>Bacteroidota</taxon>
        <taxon>Flavobacteriia</taxon>
        <taxon>Flavobacteriales</taxon>
        <taxon>Weeksellaceae</taxon>
        <taxon>Chryseobacterium group</taxon>
        <taxon>Epilithonimonas</taxon>
    </lineage>
</organism>
<dbReference type="Gene3D" id="2.40.30.170">
    <property type="match status" value="1"/>
</dbReference>
<dbReference type="GO" id="GO:0015562">
    <property type="term" value="F:efflux transmembrane transporter activity"/>
    <property type="evidence" value="ECO:0007669"/>
    <property type="project" value="InterPro"/>
</dbReference>
<keyword evidence="9" id="KW-1185">Reference proteome</keyword>
<accession>A0A3G8Y232</accession>
<dbReference type="Pfam" id="PF25917">
    <property type="entry name" value="BSH_RND"/>
    <property type="match status" value="1"/>
</dbReference>
<dbReference type="Proteomes" id="UP000272316">
    <property type="component" value="Chromosome"/>
</dbReference>
<proteinExistence type="inferred from homology"/>
<dbReference type="SUPFAM" id="SSF111369">
    <property type="entry name" value="HlyD-like secretion proteins"/>
    <property type="match status" value="1"/>
</dbReference>
<dbReference type="InterPro" id="IPR058625">
    <property type="entry name" value="MdtA-like_BSH"/>
</dbReference>
<feature type="domain" description="CusB-like beta-barrel" evidence="5">
    <location>
        <begin position="246"/>
        <end position="313"/>
    </location>
</feature>
<dbReference type="Gene3D" id="2.40.50.100">
    <property type="match status" value="1"/>
</dbReference>
<dbReference type="Gene3D" id="1.20.1600.10">
    <property type="entry name" value="Outer membrane efflux proteins (OEP)"/>
    <property type="match status" value="1"/>
</dbReference>
<name>A0A3G8ZGL8_9FLAO</name>
<comment type="similarity">
    <text evidence="1">Belongs to the membrane fusion protein (MFP) (TC 8.A.1) family.</text>
</comment>
<gene>
    <name evidence="6" type="ORF">EIB74_05365</name>
    <name evidence="7" type="ORF">EIB75_14350</name>
</gene>
<dbReference type="Pfam" id="PF25954">
    <property type="entry name" value="Beta-barrel_RND_2"/>
    <property type="match status" value="1"/>
</dbReference>
<dbReference type="InterPro" id="IPR058792">
    <property type="entry name" value="Beta-barrel_RND_2"/>
</dbReference>
<dbReference type="PANTHER" id="PTHR30469:SF33">
    <property type="entry name" value="SLR1207 PROTEIN"/>
    <property type="match status" value="1"/>
</dbReference>
<dbReference type="KEGG" id="eva:EIB75_14350"/>
<feature type="coiled-coil region" evidence="2">
    <location>
        <begin position="108"/>
        <end position="135"/>
    </location>
</feature>
<dbReference type="InterPro" id="IPR006143">
    <property type="entry name" value="RND_pump_MFP"/>
</dbReference>
<evidence type="ECO:0000256" key="1">
    <source>
        <dbReference type="ARBA" id="ARBA00009477"/>
    </source>
</evidence>